<dbReference type="InterPro" id="IPR036163">
    <property type="entry name" value="HMA_dom_sf"/>
</dbReference>
<sequence length="75" mass="7558">MCTCETGAASTATRTESTDRTYTVTGMTCQPCATKVTAAVEQVDGVTAVTVDLAAGRIAVAGTATDSAIREIATI</sequence>
<protein>
    <recommendedName>
        <fullName evidence="1">HMA domain-containing protein</fullName>
    </recommendedName>
</protein>
<reference evidence="3" key="1">
    <citation type="journal article" date="2019" name="Int. J. Syst. Evol. Microbiol.">
        <title>The Global Catalogue of Microorganisms (GCM) 10K type strain sequencing project: providing services to taxonomists for standard genome sequencing and annotation.</title>
        <authorList>
            <consortium name="The Broad Institute Genomics Platform"/>
            <consortium name="The Broad Institute Genome Sequencing Center for Infectious Disease"/>
            <person name="Wu L."/>
            <person name="Ma J."/>
        </authorList>
    </citation>
    <scope>NUCLEOTIDE SEQUENCE [LARGE SCALE GENOMIC DNA]</scope>
    <source>
        <strain evidence="3">JCM 17933</strain>
    </source>
</reference>
<accession>A0ABP8P4F4</accession>
<dbReference type="Pfam" id="PF00403">
    <property type="entry name" value="HMA"/>
    <property type="match status" value="1"/>
</dbReference>
<dbReference type="Gene3D" id="3.30.70.100">
    <property type="match status" value="1"/>
</dbReference>
<dbReference type="SUPFAM" id="SSF55008">
    <property type="entry name" value="HMA, heavy metal-associated domain"/>
    <property type="match status" value="1"/>
</dbReference>
<evidence type="ECO:0000313" key="3">
    <source>
        <dbReference type="Proteomes" id="UP001500503"/>
    </source>
</evidence>
<dbReference type="Proteomes" id="UP001500503">
    <property type="component" value="Unassembled WGS sequence"/>
</dbReference>
<dbReference type="EMBL" id="BAABHF010000006">
    <property type="protein sequence ID" value="GAA4481856.1"/>
    <property type="molecule type" value="Genomic_DNA"/>
</dbReference>
<comment type="caution">
    <text evidence="2">The sequence shown here is derived from an EMBL/GenBank/DDBJ whole genome shotgun (WGS) entry which is preliminary data.</text>
</comment>
<evidence type="ECO:0000259" key="1">
    <source>
        <dbReference type="PROSITE" id="PS50846"/>
    </source>
</evidence>
<organism evidence="2 3">
    <name type="scientific">Actinoallomurus oryzae</name>
    <dbReference type="NCBI Taxonomy" id="502180"/>
    <lineage>
        <taxon>Bacteria</taxon>
        <taxon>Bacillati</taxon>
        <taxon>Actinomycetota</taxon>
        <taxon>Actinomycetes</taxon>
        <taxon>Streptosporangiales</taxon>
        <taxon>Thermomonosporaceae</taxon>
        <taxon>Actinoallomurus</taxon>
    </lineage>
</organism>
<feature type="domain" description="HMA" evidence="1">
    <location>
        <begin position="18"/>
        <end position="75"/>
    </location>
</feature>
<name>A0ABP8P4F4_9ACTN</name>
<evidence type="ECO:0000313" key="2">
    <source>
        <dbReference type="EMBL" id="GAA4481856.1"/>
    </source>
</evidence>
<dbReference type="InterPro" id="IPR006121">
    <property type="entry name" value="HMA_dom"/>
</dbReference>
<dbReference type="PROSITE" id="PS50846">
    <property type="entry name" value="HMA_2"/>
    <property type="match status" value="1"/>
</dbReference>
<keyword evidence="3" id="KW-1185">Reference proteome</keyword>
<gene>
    <name evidence="2" type="ORF">GCM10023191_001270</name>
</gene>
<dbReference type="RefSeq" id="WP_345455822.1">
    <property type="nucleotide sequence ID" value="NZ_BAABHF010000006.1"/>
</dbReference>
<proteinExistence type="predicted"/>
<dbReference type="CDD" id="cd00371">
    <property type="entry name" value="HMA"/>
    <property type="match status" value="1"/>
</dbReference>